<dbReference type="EMBL" id="BGZK01000056">
    <property type="protein sequence ID" value="GBP13343.1"/>
    <property type="molecule type" value="Genomic_DNA"/>
</dbReference>
<evidence type="ECO:0000256" key="1">
    <source>
        <dbReference type="SAM" id="MobiDB-lite"/>
    </source>
</evidence>
<evidence type="ECO:0000313" key="3">
    <source>
        <dbReference type="Proteomes" id="UP000299102"/>
    </source>
</evidence>
<reference evidence="2 3" key="1">
    <citation type="journal article" date="2019" name="Commun. Biol.">
        <title>The bagworm genome reveals a unique fibroin gene that provides high tensile strength.</title>
        <authorList>
            <person name="Kono N."/>
            <person name="Nakamura H."/>
            <person name="Ohtoshi R."/>
            <person name="Tomita M."/>
            <person name="Numata K."/>
            <person name="Arakawa K."/>
        </authorList>
    </citation>
    <scope>NUCLEOTIDE SEQUENCE [LARGE SCALE GENOMIC DNA]</scope>
</reference>
<keyword evidence="3" id="KW-1185">Reference proteome</keyword>
<dbReference type="Proteomes" id="UP000299102">
    <property type="component" value="Unassembled WGS sequence"/>
</dbReference>
<organism evidence="2 3">
    <name type="scientific">Eumeta variegata</name>
    <name type="common">Bagworm moth</name>
    <name type="synonym">Eumeta japonica</name>
    <dbReference type="NCBI Taxonomy" id="151549"/>
    <lineage>
        <taxon>Eukaryota</taxon>
        <taxon>Metazoa</taxon>
        <taxon>Ecdysozoa</taxon>
        <taxon>Arthropoda</taxon>
        <taxon>Hexapoda</taxon>
        <taxon>Insecta</taxon>
        <taxon>Pterygota</taxon>
        <taxon>Neoptera</taxon>
        <taxon>Endopterygota</taxon>
        <taxon>Lepidoptera</taxon>
        <taxon>Glossata</taxon>
        <taxon>Ditrysia</taxon>
        <taxon>Tineoidea</taxon>
        <taxon>Psychidae</taxon>
        <taxon>Oiketicinae</taxon>
        <taxon>Eumeta</taxon>
    </lineage>
</organism>
<dbReference type="AlphaFoldDB" id="A0A4C1TFR8"/>
<feature type="region of interest" description="Disordered" evidence="1">
    <location>
        <begin position="1"/>
        <end position="23"/>
    </location>
</feature>
<comment type="caution">
    <text evidence="2">The sequence shown here is derived from an EMBL/GenBank/DDBJ whole genome shotgun (WGS) entry which is preliminary data.</text>
</comment>
<proteinExistence type="predicted"/>
<evidence type="ECO:0000313" key="2">
    <source>
        <dbReference type="EMBL" id="GBP13343.1"/>
    </source>
</evidence>
<protein>
    <submittedName>
        <fullName evidence="2">Uncharacterized protein</fullName>
    </submittedName>
</protein>
<sequence>MPRASHPGIDEESANEFELRASTEVRDERRRPCRFIGGITFFIGSADTAQLIPARNAYELRRRLGPDRNRHRKRNTTNALASFRIDACRTYRTIEMAPCW</sequence>
<name>A0A4C1TFR8_EUMVA</name>
<accession>A0A4C1TFR8</accession>
<gene>
    <name evidence="2" type="ORF">EVAR_8253_1</name>
</gene>